<comment type="caution">
    <text evidence="1">The sequence shown here is derived from an EMBL/GenBank/DDBJ whole genome shotgun (WGS) entry which is preliminary data.</text>
</comment>
<reference evidence="1 2" key="1">
    <citation type="journal article" date="2016" name="Nat. Commun.">
        <title>Thousands of microbial genomes shed light on interconnected biogeochemical processes in an aquifer system.</title>
        <authorList>
            <person name="Anantharaman K."/>
            <person name="Brown C.T."/>
            <person name="Hug L.A."/>
            <person name="Sharon I."/>
            <person name="Castelle C.J."/>
            <person name="Probst A.J."/>
            <person name="Thomas B.C."/>
            <person name="Singh A."/>
            <person name="Wilkins M.J."/>
            <person name="Karaoz U."/>
            <person name="Brodie E.L."/>
            <person name="Williams K.H."/>
            <person name="Hubbard S.S."/>
            <person name="Banfield J.F."/>
        </authorList>
    </citation>
    <scope>NUCLEOTIDE SEQUENCE [LARGE SCALE GENOMIC DNA]</scope>
</reference>
<dbReference type="Proteomes" id="UP000178811">
    <property type="component" value="Unassembled WGS sequence"/>
</dbReference>
<evidence type="ECO:0000313" key="1">
    <source>
        <dbReference type="EMBL" id="OGG78443.1"/>
    </source>
</evidence>
<gene>
    <name evidence="1" type="ORF">A3A36_01960</name>
</gene>
<dbReference type="EMBL" id="MFLW01000008">
    <property type="protein sequence ID" value="OGG78443.1"/>
    <property type="molecule type" value="Genomic_DNA"/>
</dbReference>
<evidence type="ECO:0000313" key="2">
    <source>
        <dbReference type="Proteomes" id="UP000178811"/>
    </source>
</evidence>
<name>A0A1F6EXY6_9BACT</name>
<dbReference type="AlphaFoldDB" id="A0A1F6EXY6"/>
<protein>
    <submittedName>
        <fullName evidence="1">Uncharacterized protein</fullName>
    </submittedName>
</protein>
<organism evidence="1 2">
    <name type="scientific">Candidatus Kaiserbacteria bacterium RIFCSPLOWO2_01_FULL_52_12b</name>
    <dbReference type="NCBI Taxonomy" id="1798509"/>
    <lineage>
        <taxon>Bacteria</taxon>
        <taxon>Candidatus Kaiseribacteriota</taxon>
    </lineage>
</organism>
<accession>A0A1F6EXY6</accession>
<proteinExistence type="predicted"/>
<sequence>MDNPFSAARHVFVLFRDLLITDNELRGELENAIDMLRSSYNAAIYENRFIIGGALEHLVVAAMNGGGFPARHIGVEIQESMFLPIAPLME</sequence>